<dbReference type="InterPro" id="IPR050646">
    <property type="entry name" value="Cas1"/>
</dbReference>
<comment type="similarity">
    <text evidence="10">Belongs to the CRISPR-associated endonuclease Cas1 family.</text>
</comment>
<evidence type="ECO:0000256" key="8">
    <source>
        <dbReference type="ARBA" id="ARBA00023211"/>
    </source>
</evidence>
<evidence type="ECO:0000256" key="6">
    <source>
        <dbReference type="ARBA" id="ARBA00023118"/>
    </source>
</evidence>
<evidence type="ECO:0000256" key="1">
    <source>
        <dbReference type="ARBA" id="ARBA00022722"/>
    </source>
</evidence>
<dbReference type="GO" id="GO:0016787">
    <property type="term" value="F:hydrolase activity"/>
    <property type="evidence" value="ECO:0007669"/>
    <property type="project" value="UniProtKB-KW"/>
</dbReference>
<dbReference type="Proteomes" id="UP000865592">
    <property type="component" value="Unassembled WGS sequence"/>
</dbReference>
<dbReference type="RefSeq" id="WP_002797819.1">
    <property type="nucleotide sequence ID" value="NZ_AACERE020000007.1"/>
</dbReference>
<accession>A0A1E7PG62</accession>
<proteinExistence type="inferred from homology"/>
<dbReference type="Proteomes" id="UP000343544">
    <property type="component" value="Unassembled WGS sequence"/>
</dbReference>
<dbReference type="EMBL" id="MKBD01000014">
    <property type="protein sequence ID" value="OEY02174.1"/>
    <property type="molecule type" value="Genomic_DNA"/>
</dbReference>
<protein>
    <recommendedName>
        <fullName evidence="10">CRISPR-associated endonuclease Cas1</fullName>
        <ecNumber evidence="10">3.1.-.-</ecNumber>
    </recommendedName>
</protein>
<evidence type="ECO:0000313" key="16">
    <source>
        <dbReference type="EMBL" id="SUW91900.1"/>
    </source>
</evidence>
<evidence type="ECO:0000256" key="4">
    <source>
        <dbReference type="ARBA" id="ARBA00022801"/>
    </source>
</evidence>
<dbReference type="Gene3D" id="1.20.120.920">
    <property type="entry name" value="CRISPR-associated endonuclease Cas1, C-terminal domain"/>
    <property type="match status" value="1"/>
</dbReference>
<dbReference type="EMBL" id="UFVB01000001">
    <property type="protein sequence ID" value="SUW91900.1"/>
    <property type="molecule type" value="Genomic_DNA"/>
</dbReference>
<evidence type="ECO:0000256" key="10">
    <source>
        <dbReference type="HAMAP-Rule" id="MF_01470"/>
    </source>
</evidence>
<dbReference type="Proteomes" id="UP000254131">
    <property type="component" value="Unassembled WGS sequence"/>
</dbReference>
<reference evidence="16 17" key="3">
    <citation type="submission" date="2018-06" db="EMBL/GenBank/DDBJ databases">
        <authorList>
            <consortium name="Pathogen Informatics"/>
            <person name="Doyle S."/>
        </authorList>
    </citation>
    <scope>NUCLEOTIDE SEQUENCE [LARGE SCALE GENOMIC DNA]</scope>
    <source>
        <strain evidence="16 17">NCTC13105</strain>
    </source>
</reference>
<evidence type="ECO:0000313" key="21">
    <source>
        <dbReference type="Proteomes" id="UP000466051"/>
    </source>
</evidence>
<evidence type="ECO:0000256" key="2">
    <source>
        <dbReference type="ARBA" id="ARBA00022723"/>
    </source>
</evidence>
<dbReference type="NCBIfam" id="TIGR03639">
    <property type="entry name" value="cas1_NMENI"/>
    <property type="match status" value="1"/>
</dbReference>
<feature type="binding site" evidence="10">
    <location>
        <position position="152"/>
    </location>
    <ligand>
        <name>Mn(2+)</name>
        <dbReference type="ChEBI" id="CHEBI:29035"/>
    </ligand>
</feature>
<reference evidence="13 19" key="4">
    <citation type="submission" date="2018-07" db="EMBL/GenBank/DDBJ databases">
        <authorList>
            <consortium name="PulseNet: The National Subtyping Network for Foodborne Disease Surveillance"/>
            <person name="Tarr C.L."/>
            <person name="Trees E."/>
            <person name="Katz L.S."/>
            <person name="Carleton-Romer H.A."/>
            <person name="Stroika S."/>
            <person name="Kucerova Z."/>
            <person name="Roache K.F."/>
            <person name="Sabol A.L."/>
            <person name="Besser J."/>
            <person name="Gerner-Smidt P."/>
        </authorList>
    </citation>
    <scope>NUCLEOTIDE SEQUENCE [LARGE SCALE GENOMIC DNA]</scope>
    <source>
        <strain evidence="11 20">PNUSAC003589</strain>
        <strain evidence="13 19">PNUSAC005307</strain>
        <strain evidence="14 21">PNUSAC013726</strain>
    </source>
</reference>
<dbReference type="EMBL" id="AANOAG010000006">
    <property type="protein sequence ID" value="EDP7180971.1"/>
    <property type="molecule type" value="Genomic_DNA"/>
</dbReference>
<organism evidence="12 18">
    <name type="scientific">Campylobacter jejuni</name>
    <dbReference type="NCBI Taxonomy" id="197"/>
    <lineage>
        <taxon>Bacteria</taxon>
        <taxon>Pseudomonadati</taxon>
        <taxon>Campylobacterota</taxon>
        <taxon>Epsilonproteobacteria</taxon>
        <taxon>Campylobacterales</taxon>
        <taxon>Campylobacteraceae</taxon>
        <taxon>Campylobacter</taxon>
    </lineage>
</organism>
<gene>
    <name evidence="10 12" type="primary">cas1</name>
    <name evidence="15" type="ORF">A0K99_05655</name>
    <name evidence="12" type="ORF">BFD99_06740</name>
    <name evidence="11" type="ORF">C1418_05195</name>
    <name evidence="13" type="ORF">DVI03_00165</name>
    <name evidence="14" type="ORF">GNO00_05280</name>
    <name evidence="16" type="ORF">NCTC13105_00524</name>
</gene>
<dbReference type="AlphaFoldDB" id="A0A1E7PG62"/>
<dbReference type="InterPro" id="IPR002729">
    <property type="entry name" value="CRISPR-assoc_Cas1"/>
</dbReference>
<keyword evidence="8 10" id="KW-0464">Manganese</keyword>
<dbReference type="Proteomes" id="UP000466051">
    <property type="component" value="Unassembled WGS sequence"/>
</dbReference>
<dbReference type="EMBL" id="AACNRY010000014">
    <property type="protein sequence ID" value="EAL3735659.1"/>
    <property type="molecule type" value="Genomic_DNA"/>
</dbReference>
<evidence type="ECO:0000256" key="7">
    <source>
        <dbReference type="ARBA" id="ARBA00023125"/>
    </source>
</evidence>
<keyword evidence="7 10" id="KW-0238">DNA-binding</keyword>
<evidence type="ECO:0000313" key="18">
    <source>
        <dbReference type="Proteomes" id="UP000335162"/>
    </source>
</evidence>
<evidence type="ECO:0000313" key="20">
    <source>
        <dbReference type="Proteomes" id="UP000410873"/>
    </source>
</evidence>
<reference evidence="15 22" key="1">
    <citation type="submission" date="2016-09" db="EMBL/GenBank/DDBJ databases">
        <title>Campylobacter genomics.</title>
        <authorList>
            <person name="Weis A.M."/>
            <person name="Weimer B.C."/>
            <person name="Gilpin B."/>
            <person name="Huang B.C."/>
            <person name="Kong N."/>
        </authorList>
    </citation>
    <scope>NUCLEOTIDE SEQUENCE [LARGE SCALE GENOMIC DNA]</scope>
    <source>
        <strain evidence="15 22">BCW_4735</strain>
    </source>
</reference>
<keyword evidence="2 10" id="KW-0479">Metal-binding</keyword>
<dbReference type="SMR" id="A0A1E7PG62"/>
<comment type="caution">
    <text evidence="12">The sequence shown here is derived from an EMBL/GenBank/DDBJ whole genome shotgun (WGS) entry which is preliminary data.</text>
</comment>
<reference evidence="12 18" key="2">
    <citation type="submission" date="2018-05" db="EMBL/GenBank/DDBJ databases">
        <authorList>
            <consortium name="NARMS: The National Antimicrobial Resistance Monitoring System"/>
        </authorList>
    </citation>
    <scope>NUCLEOTIDE SEQUENCE [LARGE SCALE GENOMIC DNA]</scope>
    <source>
        <strain evidence="12 18">FSIS1607212</strain>
    </source>
</reference>
<dbReference type="InterPro" id="IPR019855">
    <property type="entry name" value="CRISPR-assoc_Cas1_NMENI"/>
</dbReference>
<evidence type="ECO:0000256" key="9">
    <source>
        <dbReference type="ARBA" id="ARBA00038592"/>
    </source>
</evidence>
<evidence type="ECO:0000313" key="15">
    <source>
        <dbReference type="EMBL" id="OEY02174.1"/>
    </source>
</evidence>
<evidence type="ECO:0000256" key="3">
    <source>
        <dbReference type="ARBA" id="ARBA00022759"/>
    </source>
</evidence>
<keyword evidence="5 10" id="KW-0460">Magnesium</keyword>
<dbReference type="EMBL" id="AACQYW010000001">
    <property type="protein sequence ID" value="EAL7594157.1"/>
    <property type="molecule type" value="Genomic_DNA"/>
</dbReference>
<dbReference type="PANTHER" id="PTHR34353:SF2">
    <property type="entry name" value="CRISPR-ASSOCIATED ENDONUCLEASE CAS1 1"/>
    <property type="match status" value="1"/>
</dbReference>
<dbReference type="GO" id="GO:0043571">
    <property type="term" value="P:maintenance of CRISPR repeat elements"/>
    <property type="evidence" value="ECO:0007669"/>
    <property type="project" value="UniProtKB-UniRule"/>
</dbReference>
<evidence type="ECO:0000313" key="14">
    <source>
        <dbReference type="EMBL" id="EDP7180971.1"/>
    </source>
</evidence>
<dbReference type="InterPro" id="IPR042206">
    <property type="entry name" value="CRISPR-assoc_Cas1_C"/>
</dbReference>
<dbReference type="GO" id="GO:0046872">
    <property type="term" value="F:metal ion binding"/>
    <property type="evidence" value="ECO:0007669"/>
    <property type="project" value="UniProtKB-UniRule"/>
</dbReference>
<dbReference type="EC" id="3.1.-.-" evidence="10"/>
<dbReference type="Proteomes" id="UP000410873">
    <property type="component" value="Unassembled WGS sequence"/>
</dbReference>
<dbReference type="PANTHER" id="PTHR34353">
    <property type="entry name" value="CRISPR-ASSOCIATED ENDONUCLEASE CAS1 1"/>
    <property type="match status" value="1"/>
</dbReference>
<dbReference type="GO" id="GO:0051607">
    <property type="term" value="P:defense response to virus"/>
    <property type="evidence" value="ECO:0007669"/>
    <property type="project" value="UniProtKB-UniRule"/>
</dbReference>
<name>A0A1E7PG62_CAMJU</name>
<dbReference type="OMA" id="DDLMEPY"/>
<evidence type="ECO:0000313" key="13">
    <source>
        <dbReference type="EMBL" id="EAL7594157.1"/>
    </source>
</evidence>
<dbReference type="EMBL" id="AACFWJ010000004">
    <property type="protein sequence ID" value="EAK3959223.1"/>
    <property type="molecule type" value="Genomic_DNA"/>
</dbReference>
<comment type="cofactor">
    <cofactor evidence="10">
        <name>Mg(2+)</name>
        <dbReference type="ChEBI" id="CHEBI:18420"/>
    </cofactor>
    <cofactor evidence="10">
        <name>Mn(2+)</name>
        <dbReference type="ChEBI" id="CHEBI:29035"/>
    </cofactor>
</comment>
<dbReference type="GO" id="GO:0004520">
    <property type="term" value="F:DNA endonuclease activity"/>
    <property type="evidence" value="ECO:0007669"/>
    <property type="project" value="InterPro"/>
</dbReference>
<evidence type="ECO:0000313" key="19">
    <source>
        <dbReference type="Proteomes" id="UP000343544"/>
    </source>
</evidence>
<evidence type="ECO:0000313" key="12">
    <source>
        <dbReference type="EMBL" id="EAL3735659.1"/>
    </source>
</evidence>
<keyword evidence="3 10" id="KW-0255">Endonuclease</keyword>
<comment type="function">
    <text evidence="10">CRISPR (clustered regularly interspaced short palindromic repeat), is an adaptive immune system that provides protection against mobile genetic elements (viruses, transposable elements and conjugative plasmids). CRISPR clusters contain spacers, sequences complementary to antecedent mobile elements, and target invading nucleic acids. CRISPR clusters are transcribed and processed into CRISPR RNA (crRNA). Acts as a dsDNA endonuclease. Involved in the integration of spacer DNA into the CRISPR cassette.</text>
</comment>
<evidence type="ECO:0000313" key="22">
    <source>
        <dbReference type="Proteomes" id="UP000865592"/>
    </source>
</evidence>
<dbReference type="CDD" id="cd09720">
    <property type="entry name" value="Cas1_II"/>
    <property type="match status" value="1"/>
</dbReference>
<feature type="binding site" evidence="10">
    <location>
        <position position="208"/>
    </location>
    <ligand>
        <name>Mn(2+)</name>
        <dbReference type="ChEBI" id="CHEBI:29035"/>
    </ligand>
</feature>
<dbReference type="GO" id="GO:0003677">
    <property type="term" value="F:DNA binding"/>
    <property type="evidence" value="ECO:0007669"/>
    <property type="project" value="UniProtKB-KW"/>
</dbReference>
<keyword evidence="6 10" id="KW-0051">Antiviral defense</keyword>
<feature type="binding site" evidence="10">
    <location>
        <position position="223"/>
    </location>
    <ligand>
        <name>Mn(2+)</name>
        <dbReference type="ChEBI" id="CHEBI:29035"/>
    </ligand>
</feature>
<evidence type="ECO:0000256" key="5">
    <source>
        <dbReference type="ARBA" id="ARBA00022842"/>
    </source>
</evidence>
<comment type="subunit">
    <text evidence="9 10">Homodimer, forms a heterotetramer with a Cas2 homodimer.</text>
</comment>
<keyword evidence="1 10" id="KW-0540">Nuclease</keyword>
<sequence length="296" mass="33551">MSYDEAFKTLLISSNAKLNLELNHLVIKQDENIAKLFLKDINIIVLESLQISISSALFNAFAKYKIILLTCDETHSINGVFTPFLGHFQSAKIAKEQMNVSAQKKAILWQKIIKNKILNQAFILKKHNKIEQSNELINLAKKVSLNDSKNIEAVAAALYFKTLFGTSFSRDELCFENSALNYGYAIIRACIIRAVCISGLLPWLGIKHDNIYNSFALCDDLIEVFRASVDDCVLKLKGESEFLSKDDKRALIGNLQSKINFDGQNYPLNRAINHYVANFKNALLYEDELKIVKFDD</sequence>
<dbReference type="Pfam" id="PF01867">
    <property type="entry name" value="Cas_Cas1"/>
    <property type="match status" value="1"/>
</dbReference>
<evidence type="ECO:0000313" key="11">
    <source>
        <dbReference type="EMBL" id="EAK3959223.1"/>
    </source>
</evidence>
<dbReference type="HAMAP" id="MF_01470">
    <property type="entry name" value="Cas1"/>
    <property type="match status" value="1"/>
</dbReference>
<keyword evidence="4 10" id="KW-0378">Hydrolase</keyword>
<dbReference type="Proteomes" id="UP000335162">
    <property type="component" value="Unassembled WGS sequence"/>
</dbReference>
<evidence type="ECO:0000313" key="17">
    <source>
        <dbReference type="Proteomes" id="UP000254131"/>
    </source>
</evidence>